<evidence type="ECO:0000313" key="1">
    <source>
        <dbReference type="EMBL" id="QQZ10033.1"/>
    </source>
</evidence>
<organism evidence="1 2">
    <name type="scientific">Heyndrickxia vini</name>
    <dbReference type="NCBI Taxonomy" id="1476025"/>
    <lineage>
        <taxon>Bacteria</taxon>
        <taxon>Bacillati</taxon>
        <taxon>Bacillota</taxon>
        <taxon>Bacilli</taxon>
        <taxon>Bacillales</taxon>
        <taxon>Bacillaceae</taxon>
        <taxon>Heyndrickxia</taxon>
    </lineage>
</organism>
<proteinExistence type="predicted"/>
<accession>A0ABX7E403</accession>
<dbReference type="EMBL" id="CP065425">
    <property type="protein sequence ID" value="QQZ10033.1"/>
    <property type="molecule type" value="Genomic_DNA"/>
</dbReference>
<evidence type="ECO:0000313" key="2">
    <source>
        <dbReference type="Proteomes" id="UP000595691"/>
    </source>
</evidence>
<sequence length="102" mass="12272">MMYDFEISKEYAIDYGNIRLSRNQIKKMLYQNLQCIQQITLQTSDETKQFLTKEEIIEIILTKVHRREVIELIHMISLIKNRHSNVSDYLQYILMGIFAENE</sequence>
<gene>
    <name evidence="1" type="ORF">I5776_03435</name>
</gene>
<dbReference type="Proteomes" id="UP000595691">
    <property type="component" value="Chromosome"/>
</dbReference>
<reference evidence="1 2" key="1">
    <citation type="submission" date="2020-11" db="EMBL/GenBank/DDBJ databases">
        <title>Taxonomic evaluation of the Bacillus sporothermodurans group of bacteria based on whole genome sequences.</title>
        <authorList>
            <person name="Fiedler G."/>
            <person name="Herbstmann A.-D."/>
            <person name="Doll E."/>
            <person name="Wenning M."/>
            <person name="Brinks E."/>
            <person name="Kabisch J."/>
            <person name="Breitenwieser F."/>
            <person name="Lappann M."/>
            <person name="Boehnlein C."/>
            <person name="Franz C."/>
        </authorList>
    </citation>
    <scope>NUCLEOTIDE SEQUENCE [LARGE SCALE GENOMIC DNA]</scope>
    <source>
        <strain evidence="1 2">JCM 19841</strain>
    </source>
</reference>
<protein>
    <submittedName>
        <fullName evidence="1">Uncharacterized protein</fullName>
    </submittedName>
</protein>
<keyword evidence="2" id="KW-1185">Reference proteome</keyword>
<dbReference type="RefSeq" id="WP_202778981.1">
    <property type="nucleotide sequence ID" value="NZ_CP065425.1"/>
</dbReference>
<name>A0ABX7E403_9BACI</name>